<evidence type="ECO:0000313" key="4">
    <source>
        <dbReference type="Proteomes" id="UP000229730"/>
    </source>
</evidence>
<dbReference type="InterPro" id="IPR013424">
    <property type="entry name" value="Ice-binding_C"/>
</dbReference>
<feature type="chain" id="PRO_5013895561" description="Ice-binding protein C-terminal domain-containing protein" evidence="1">
    <location>
        <begin position="26"/>
        <end position="222"/>
    </location>
</feature>
<comment type="caution">
    <text evidence="3">The sequence shown here is derived from an EMBL/GenBank/DDBJ whole genome shotgun (WGS) entry which is preliminary data.</text>
</comment>
<keyword evidence="4" id="KW-1185">Reference proteome</keyword>
<evidence type="ECO:0000259" key="2">
    <source>
        <dbReference type="Pfam" id="PF07589"/>
    </source>
</evidence>
<dbReference type="Proteomes" id="UP000229730">
    <property type="component" value="Unassembled WGS sequence"/>
</dbReference>
<evidence type="ECO:0000313" key="3">
    <source>
        <dbReference type="EMBL" id="PHZ85992.1"/>
    </source>
</evidence>
<accession>A0A2G4YUH7</accession>
<dbReference type="EMBL" id="PDEM01000009">
    <property type="protein sequence ID" value="PHZ85992.1"/>
    <property type="molecule type" value="Genomic_DNA"/>
</dbReference>
<feature type="signal peptide" evidence="1">
    <location>
        <begin position="1"/>
        <end position="25"/>
    </location>
</feature>
<organism evidence="3 4">
    <name type="scientific">Paremcibacter congregatus</name>
    <dbReference type="NCBI Taxonomy" id="2043170"/>
    <lineage>
        <taxon>Bacteria</taxon>
        <taxon>Pseudomonadati</taxon>
        <taxon>Pseudomonadota</taxon>
        <taxon>Alphaproteobacteria</taxon>
        <taxon>Emcibacterales</taxon>
        <taxon>Emcibacteraceae</taxon>
        <taxon>Paremcibacter</taxon>
    </lineage>
</organism>
<feature type="domain" description="Ice-binding protein C-terminal" evidence="2">
    <location>
        <begin position="197"/>
        <end position="219"/>
    </location>
</feature>
<dbReference type="RefSeq" id="WP_099471576.1">
    <property type="nucleotide sequence ID" value="NZ_CP041025.1"/>
</dbReference>
<dbReference type="NCBIfam" id="TIGR02595">
    <property type="entry name" value="PEP_CTERM"/>
    <property type="match status" value="1"/>
</dbReference>
<gene>
    <name evidence="3" type="ORF">CRD36_04785</name>
</gene>
<sequence length="222" mass="23211">MLLKKIIPTVVIVLGLASFTSSAVAAAIVYTDRGLFEGALQNVIIDDFSNDDYDFLNTDAVMKNLSAGSIGYESTFFGVPDWNIVQNSGPQVDTLCWGCNGSGMIILDDTTIGSADGVFGFGLDIIGNSTGTPYDAFVTYGDGSTENFDLGTGAKFFGLTSDLLIKTVHFGLVNGGITGSGSFTVDNVTIGNMRSTTVPEPAPLALLGLGLLGLGLARKRRN</sequence>
<keyword evidence="1" id="KW-0732">Signal</keyword>
<dbReference type="OrthoDB" id="8481379at2"/>
<protein>
    <recommendedName>
        <fullName evidence="2">Ice-binding protein C-terminal domain-containing protein</fullName>
    </recommendedName>
</protein>
<proteinExistence type="predicted"/>
<dbReference type="AlphaFoldDB" id="A0A2G4YUH7"/>
<dbReference type="InParanoid" id="A0A2G4YUH7"/>
<dbReference type="Pfam" id="PF07589">
    <property type="entry name" value="PEP-CTERM"/>
    <property type="match status" value="1"/>
</dbReference>
<name>A0A2G4YUH7_9PROT</name>
<evidence type="ECO:0000256" key="1">
    <source>
        <dbReference type="SAM" id="SignalP"/>
    </source>
</evidence>
<reference evidence="3 4" key="1">
    <citation type="submission" date="2017-10" db="EMBL/GenBank/DDBJ databases">
        <title>Frigbacter circumglobatus gen. nov. sp. nov., isolated from sediment cultured in situ.</title>
        <authorList>
            <person name="Zhao Z."/>
        </authorList>
    </citation>
    <scope>NUCLEOTIDE SEQUENCE [LARGE SCALE GENOMIC DNA]</scope>
    <source>
        <strain evidence="3 4">ZYL</strain>
    </source>
</reference>